<keyword evidence="3" id="KW-0963">Cytoplasm</keyword>
<dbReference type="InterPro" id="IPR013761">
    <property type="entry name" value="SAM/pointed_sf"/>
</dbReference>
<protein>
    <recommendedName>
        <fullName evidence="18">PDZ domain-containing protein</fullName>
    </recommendedName>
</protein>
<feature type="region of interest" description="Disordered" evidence="13">
    <location>
        <begin position="346"/>
        <end position="476"/>
    </location>
</feature>
<dbReference type="PANTHER" id="PTHR16154:SF6">
    <property type="entry name" value="SPINOPHILIN, ISOFORM J"/>
    <property type="match status" value="1"/>
</dbReference>
<keyword evidence="4" id="KW-0597">Phosphoprotein</keyword>
<dbReference type="InterPro" id="IPR001478">
    <property type="entry name" value="PDZ"/>
</dbReference>
<feature type="region of interest" description="Disordered" evidence="13">
    <location>
        <begin position="1189"/>
        <end position="1218"/>
    </location>
</feature>
<dbReference type="eggNOG" id="KOG1945">
    <property type="taxonomic scope" value="Eukaryota"/>
</dbReference>
<dbReference type="PANTHER" id="PTHR16154">
    <property type="entry name" value="NEURABIN"/>
    <property type="match status" value="1"/>
</dbReference>
<feature type="compositionally biased region" description="Polar residues" evidence="13">
    <location>
        <begin position="453"/>
        <end position="468"/>
    </location>
</feature>
<evidence type="ECO:0000256" key="5">
    <source>
        <dbReference type="ARBA" id="ARBA00022782"/>
    </source>
</evidence>
<dbReference type="PROSITE" id="PS50105">
    <property type="entry name" value="SAM_DOMAIN"/>
    <property type="match status" value="1"/>
</dbReference>
<dbReference type="GO" id="GO:0014069">
    <property type="term" value="C:postsynaptic density"/>
    <property type="evidence" value="ECO:0007669"/>
    <property type="project" value="TreeGrafter"/>
</dbReference>
<dbReference type="GO" id="GO:0030425">
    <property type="term" value="C:dendrite"/>
    <property type="evidence" value="ECO:0007669"/>
    <property type="project" value="TreeGrafter"/>
</dbReference>
<dbReference type="FunFam" id="2.30.42.10:FF:000010">
    <property type="entry name" value="Neurabin-1 isoform 1"/>
    <property type="match status" value="1"/>
</dbReference>
<name>T1KUS8_TETUR</name>
<reference evidence="16" key="2">
    <citation type="submission" date="2015-06" db="UniProtKB">
        <authorList>
            <consortium name="EnsemblMetazoa"/>
        </authorList>
    </citation>
    <scope>IDENTIFICATION</scope>
</reference>
<dbReference type="EMBL" id="CAEY01000581">
    <property type="status" value="NOT_ANNOTATED_CDS"/>
    <property type="molecule type" value="Genomic_DNA"/>
</dbReference>
<feature type="region of interest" description="Disordered" evidence="13">
    <location>
        <begin position="924"/>
        <end position="965"/>
    </location>
</feature>
<dbReference type="Pfam" id="PF17817">
    <property type="entry name" value="PDZ_5"/>
    <property type="match status" value="1"/>
</dbReference>
<dbReference type="InterPro" id="IPR040645">
    <property type="entry name" value="Neurabin-1/2_PDZ"/>
</dbReference>
<dbReference type="GO" id="GO:0051015">
    <property type="term" value="F:actin filament binding"/>
    <property type="evidence" value="ECO:0007669"/>
    <property type="project" value="TreeGrafter"/>
</dbReference>
<dbReference type="EnsemblMetazoa" id="tetur22g01130.1">
    <property type="protein sequence ID" value="tetur22g01130.1"/>
    <property type="gene ID" value="tetur22g01130"/>
</dbReference>
<dbReference type="InterPro" id="IPR001660">
    <property type="entry name" value="SAM"/>
</dbReference>
<feature type="compositionally biased region" description="Basic and acidic residues" evidence="13">
    <location>
        <begin position="22"/>
        <end position="39"/>
    </location>
</feature>
<dbReference type="Gene3D" id="1.10.150.50">
    <property type="entry name" value="Transcription Factor, Ets-1"/>
    <property type="match status" value="1"/>
</dbReference>
<feature type="region of interest" description="Disordered" evidence="13">
    <location>
        <begin position="52"/>
        <end position="81"/>
    </location>
</feature>
<feature type="domain" description="PDZ" evidence="15">
    <location>
        <begin position="782"/>
        <end position="870"/>
    </location>
</feature>
<keyword evidence="7" id="KW-0770">Synapse</keyword>
<keyword evidence="17" id="KW-1185">Reference proteome</keyword>
<proteinExistence type="predicted"/>
<evidence type="ECO:0000256" key="3">
    <source>
        <dbReference type="ARBA" id="ARBA00022490"/>
    </source>
</evidence>
<feature type="region of interest" description="Disordered" evidence="13">
    <location>
        <begin position="112"/>
        <end position="154"/>
    </location>
</feature>
<dbReference type="CDD" id="cd06790">
    <property type="entry name" value="PDZ_neurabin-like"/>
    <property type="match status" value="1"/>
</dbReference>
<feature type="compositionally biased region" description="Polar residues" evidence="13">
    <location>
        <begin position="372"/>
        <end position="388"/>
    </location>
</feature>
<evidence type="ECO:0008006" key="18">
    <source>
        <dbReference type="Google" id="ProtNLM"/>
    </source>
</evidence>
<dbReference type="STRING" id="32264.T1KUS8"/>
<accession>T1KUS8</accession>
<feature type="coiled-coil region" evidence="12">
    <location>
        <begin position="998"/>
        <end position="1092"/>
    </location>
</feature>
<dbReference type="GO" id="GO:0005737">
    <property type="term" value="C:cytoplasm"/>
    <property type="evidence" value="ECO:0007669"/>
    <property type="project" value="TreeGrafter"/>
</dbReference>
<feature type="compositionally biased region" description="Polar residues" evidence="13">
    <location>
        <begin position="201"/>
        <end position="221"/>
    </location>
</feature>
<keyword evidence="2" id="KW-0217">Developmental protein</keyword>
<dbReference type="GO" id="GO:0015629">
    <property type="term" value="C:actin cytoskeleton"/>
    <property type="evidence" value="ECO:0007669"/>
    <property type="project" value="TreeGrafter"/>
</dbReference>
<dbReference type="Proteomes" id="UP000015104">
    <property type="component" value="Unassembled WGS sequence"/>
</dbReference>
<evidence type="ECO:0000256" key="7">
    <source>
        <dbReference type="ARBA" id="ARBA00023018"/>
    </source>
</evidence>
<feature type="compositionally biased region" description="Polar residues" evidence="13">
    <location>
        <begin position="294"/>
        <end position="303"/>
    </location>
</feature>
<feature type="compositionally biased region" description="Polar residues" evidence="13">
    <location>
        <begin position="112"/>
        <end position="136"/>
    </location>
</feature>
<dbReference type="HOGENOM" id="CLU_341750_0_0_1"/>
<evidence type="ECO:0000256" key="13">
    <source>
        <dbReference type="SAM" id="MobiDB-lite"/>
    </source>
</evidence>
<feature type="region of interest" description="Disordered" evidence="13">
    <location>
        <begin position="240"/>
        <end position="304"/>
    </location>
</feature>
<dbReference type="InterPro" id="IPR043446">
    <property type="entry name" value="Neurabin-like"/>
</dbReference>
<feature type="region of interest" description="Disordered" evidence="13">
    <location>
        <begin position="197"/>
        <end position="226"/>
    </location>
</feature>
<evidence type="ECO:0000256" key="8">
    <source>
        <dbReference type="ARBA" id="ARBA00023054"/>
    </source>
</evidence>
<feature type="region of interest" description="Disordered" evidence="13">
    <location>
        <begin position="1"/>
        <end position="39"/>
    </location>
</feature>
<evidence type="ECO:0000313" key="17">
    <source>
        <dbReference type="Proteomes" id="UP000015104"/>
    </source>
</evidence>
<evidence type="ECO:0000256" key="12">
    <source>
        <dbReference type="SAM" id="Coils"/>
    </source>
</evidence>
<dbReference type="SUPFAM" id="SSF47769">
    <property type="entry name" value="SAM/Pointed domain"/>
    <property type="match status" value="1"/>
</dbReference>
<dbReference type="Pfam" id="PF07647">
    <property type="entry name" value="SAM_2"/>
    <property type="match status" value="1"/>
</dbReference>
<evidence type="ECO:0000259" key="14">
    <source>
        <dbReference type="PROSITE" id="PS50105"/>
    </source>
</evidence>
<feature type="compositionally biased region" description="Basic and acidic residues" evidence="13">
    <location>
        <begin position="137"/>
        <end position="146"/>
    </location>
</feature>
<feature type="region of interest" description="Disordered" evidence="13">
    <location>
        <begin position="1233"/>
        <end position="1329"/>
    </location>
</feature>
<evidence type="ECO:0000256" key="4">
    <source>
        <dbReference type="ARBA" id="ARBA00022553"/>
    </source>
</evidence>
<evidence type="ECO:0000256" key="1">
    <source>
        <dbReference type="ARBA" id="ARBA00004245"/>
    </source>
</evidence>
<feature type="compositionally biased region" description="Low complexity" evidence="13">
    <location>
        <begin position="60"/>
        <end position="81"/>
    </location>
</feature>
<evidence type="ECO:0000256" key="9">
    <source>
        <dbReference type="ARBA" id="ARBA00023203"/>
    </source>
</evidence>
<keyword evidence="10" id="KW-0206">Cytoskeleton</keyword>
<evidence type="ECO:0000256" key="6">
    <source>
        <dbReference type="ARBA" id="ARBA00022902"/>
    </source>
</evidence>
<dbReference type="Gene3D" id="2.30.42.10">
    <property type="match status" value="1"/>
</dbReference>
<feature type="compositionally biased region" description="Polar residues" evidence="13">
    <location>
        <begin position="257"/>
        <end position="271"/>
    </location>
</feature>
<comment type="subcellular location">
    <subcellularLocation>
        <location evidence="1">Cytoplasm</location>
        <location evidence="1">Cytoskeleton</location>
    </subcellularLocation>
    <subcellularLocation>
        <location evidence="11">Synapse</location>
    </subcellularLocation>
</comment>
<dbReference type="SUPFAM" id="SSF50156">
    <property type="entry name" value="PDZ domain-like"/>
    <property type="match status" value="1"/>
</dbReference>
<dbReference type="GO" id="GO:0007015">
    <property type="term" value="P:actin filament organization"/>
    <property type="evidence" value="ECO:0007669"/>
    <property type="project" value="TreeGrafter"/>
</dbReference>
<keyword evidence="9" id="KW-0009">Actin-binding</keyword>
<reference evidence="17" key="1">
    <citation type="submission" date="2011-08" db="EMBL/GenBank/DDBJ databases">
        <authorList>
            <person name="Rombauts S."/>
        </authorList>
    </citation>
    <scope>NUCLEOTIDE SEQUENCE</scope>
    <source>
        <strain evidence="17">London</strain>
    </source>
</reference>
<organism evidence="16 17">
    <name type="scientific">Tetranychus urticae</name>
    <name type="common">Two-spotted spider mite</name>
    <dbReference type="NCBI Taxonomy" id="32264"/>
    <lineage>
        <taxon>Eukaryota</taxon>
        <taxon>Metazoa</taxon>
        <taxon>Ecdysozoa</taxon>
        <taxon>Arthropoda</taxon>
        <taxon>Chelicerata</taxon>
        <taxon>Arachnida</taxon>
        <taxon>Acari</taxon>
        <taxon>Acariformes</taxon>
        <taxon>Trombidiformes</taxon>
        <taxon>Prostigmata</taxon>
        <taxon>Eleutherengona</taxon>
        <taxon>Raphignathae</taxon>
        <taxon>Tetranychoidea</taxon>
        <taxon>Tetranychidae</taxon>
        <taxon>Tetranychus</taxon>
    </lineage>
</organism>
<keyword evidence="6" id="KW-0524">Neurogenesis</keyword>
<evidence type="ECO:0000256" key="11">
    <source>
        <dbReference type="ARBA" id="ARBA00034103"/>
    </source>
</evidence>
<feature type="compositionally biased region" description="Low complexity" evidence="13">
    <location>
        <begin position="424"/>
        <end position="433"/>
    </location>
</feature>
<feature type="domain" description="SAM" evidence="14">
    <location>
        <begin position="1381"/>
        <end position="1424"/>
    </location>
</feature>
<dbReference type="GO" id="GO:0031175">
    <property type="term" value="P:neuron projection development"/>
    <property type="evidence" value="ECO:0007669"/>
    <property type="project" value="TreeGrafter"/>
</dbReference>
<evidence type="ECO:0000313" key="16">
    <source>
        <dbReference type="EnsemblMetazoa" id="tetur22g01130.1"/>
    </source>
</evidence>
<keyword evidence="5" id="KW-0221">Differentiation</keyword>
<dbReference type="Pfam" id="PF00595">
    <property type="entry name" value="PDZ"/>
    <property type="match status" value="1"/>
</dbReference>
<feature type="compositionally biased region" description="Polar residues" evidence="13">
    <location>
        <begin position="1189"/>
        <end position="1199"/>
    </location>
</feature>
<dbReference type="SMART" id="SM00228">
    <property type="entry name" value="PDZ"/>
    <property type="match status" value="1"/>
</dbReference>
<evidence type="ECO:0000256" key="10">
    <source>
        <dbReference type="ARBA" id="ARBA00023212"/>
    </source>
</evidence>
<dbReference type="GO" id="GO:0019722">
    <property type="term" value="P:calcium-mediated signaling"/>
    <property type="evidence" value="ECO:0007669"/>
    <property type="project" value="TreeGrafter"/>
</dbReference>
<keyword evidence="8 12" id="KW-0175">Coiled coil</keyword>
<dbReference type="PROSITE" id="PS50106">
    <property type="entry name" value="PDZ"/>
    <property type="match status" value="1"/>
</dbReference>
<evidence type="ECO:0000259" key="15">
    <source>
        <dbReference type="PROSITE" id="PS50106"/>
    </source>
</evidence>
<dbReference type="InterPro" id="IPR036034">
    <property type="entry name" value="PDZ_sf"/>
</dbReference>
<sequence length="1430" mass="156217">MSFEEKVSSGCETSNLKSGYNGKDHQGDNKGSSTKERRMGAKVSAIAIIFQSLSPPPPSTTIGSPMTTSNSNVTANNNNNNISNNVNGSSIVSSSTCANNVKNNETKLISTGIESKQSSDTIKSNGSLAKNNNFSKSNDDVSKNELQDDVSPSKKFNSNINSAFRCKRSCSLPVSQDPASNLDGKYLKDTVDARFKENDLKSSNNSGDKPTITAKPSSIKINRTESRVSRFNNARAVFEKLQTSSESTTPTTPPNNGPTLLKTSRSNSPNGSIEKISSRKTSLSEDDLKENGMNGINSVNQSRQVEKIEKKLPCELSRKSTTPSVIGATSISSGSLHQNVTNTLIDPVQRPKESPPPKPSYVLPSKVKEIQRSVSVPTNGTPTSSLLNKQAPAAKLTEDSLFTKKRTSGTLDSLRSGSEEKPKQAQPQPQQPKIVTTSVKPVEPLIIDHKTSEPVSQENGKQVRSQLANEDKSKMTSKEELIEKMIAAIADDSMVVETKLDSRGQPELDLSACDTSGISQFMDFDDCFKDVDMMTEEEAEKLLSRKSRSTLHADLGNRLNANSSSTPVQIPTPAPALAQTQAPVAAAVVSTPTPKSASIVSSNVNTNTLDNLPPSLPSSVTSSSAVSHRVTGPSVAPVPSMITNIAPAISSLTRIETTSTGNFDEMYGGEASAEADLKSFENHSENCIVYETNNQPESQLIPDSHYFSEKPGLPPETDDADDVYSKVPRKKPTRVKFSTEPIKVFPTHAVEDYDRRNEDVDPVAASAEYELEKRIEKMDVFPVELEKGPDGLGLSIIGMGVGADAGLEKLGIFVKTITENGAAHKDGRIQVNDQIIEVDGLSLVGVTQAYAASVLRGTNGPIKFLIGRERDPDNSEIAQLILQSIEAEKRQQEQQKVLHQQLAQHFQQQQQLQQQLLLQSQQFQQANNQTESQKSCIEPSPPNKDLPDSPEPEPEPSPSPTPSPEVITEMLWDVTSKDAGLLDGNKVHDAGLIARQDYDKLRDEVDDWKAKYSAINDELTKLRAKTDAKCCALQKQLEDTQVKLQESECSLVKARRELEESHRMVEEARNEYVQLEKKYHKAKKLIKGFQQRDIGLEKRDEARLMEDGRECDYPSIIRTLQGRIEFLEAKLDEIQRASGIEISIDNNCSNDESVGFTKMITGMLRGNNESSNQRELKLNQQQAFATGSTAFGSMTSTGGSLADEPQSISLEESDEESDLLILPPAELLDSRAAKEKAELASKGSLANRQPPSMRRQSSYCSMDGNSDSSSPRRVNRRSEMINQGRSRPLSEPVGRLDSDWLGPGQLGPKESSTKSLRNEEDPNSSLIESSCSAPAINLQSLSPISMLSSSSSSASYASSPEKSCDPSTNQCIWSGKLVTEWSPDEVSEWLILFGLDYLVENFRNHSISGKELIQLESNQLKVNLTNSLFF</sequence>
<evidence type="ECO:0000256" key="2">
    <source>
        <dbReference type="ARBA" id="ARBA00022473"/>
    </source>
</evidence>
<feature type="compositionally biased region" description="Polar residues" evidence="13">
    <location>
        <begin position="1244"/>
        <end position="1272"/>
    </location>
</feature>